<dbReference type="GO" id="GO:0005524">
    <property type="term" value="F:ATP binding"/>
    <property type="evidence" value="ECO:0007669"/>
    <property type="project" value="UniProtKB-KW"/>
</dbReference>
<sequence>MSQVLHPLPPDAARVIEGLRDTGYQFNTAVADVVDNSIAADAKNISIFLKQDYRGNISLRIYDDGVGMTKDGVLNAMTYGSQVRTSKASLGKFGLGLKTGSTAFCRRLVVVSRANPEDTLITAAWDIDHVKISGKWEITIGESSPSESKFFNEVLADKAGTLVIWEKIDRIMKAYKDPTGPYAKKAFEKIIDGPNGLRQHLATVYQRFLDPADNRATNIKIALNGTPVEAWDPFCVGESELVGDENISVSMPGGSVAEFRIRAFILPRKEEFSSEEAKERARVAPANQGIYVYRENRFTHGPDWLGLFARETHMTLLRIEFSFDHRLDEAFQIDIKKSQIILDEAISVFVKEFLTPRRRAADLLSRKGARESVKKTSQNAHDGSNRNISSKEDQVIKPNIKSLDAASGEAVLVNRLGEVRLKLQIGASTRRDEVHIQTVESIDDGLLWTPAFIDGHCAVNINRGHPYYTKVYVPNLSEGVTIQGMDALLWGLSVAELNCISEDTKTTFEDLRYEVSRNLKKLVQDLPEPEF</sequence>
<dbReference type="AlphaFoldDB" id="A0A858RLN7"/>
<evidence type="ECO:0000313" key="5">
    <source>
        <dbReference type="Proteomes" id="UP000501812"/>
    </source>
</evidence>
<evidence type="ECO:0000256" key="3">
    <source>
        <dbReference type="SAM" id="MobiDB-lite"/>
    </source>
</evidence>
<dbReference type="KEGG" id="luo:HHL09_19450"/>
<protein>
    <submittedName>
        <fullName evidence="4">ATP-binding protein</fullName>
    </submittedName>
</protein>
<dbReference type="GO" id="GO:0046872">
    <property type="term" value="F:metal ion binding"/>
    <property type="evidence" value="ECO:0007669"/>
    <property type="project" value="UniProtKB-KW"/>
</dbReference>
<organism evidence="4 5">
    <name type="scientific">Luteolibacter luteus</name>
    <dbReference type="NCBI Taxonomy" id="2728835"/>
    <lineage>
        <taxon>Bacteria</taxon>
        <taxon>Pseudomonadati</taxon>
        <taxon>Verrucomicrobiota</taxon>
        <taxon>Verrucomicrobiia</taxon>
        <taxon>Verrucomicrobiales</taxon>
        <taxon>Verrucomicrobiaceae</taxon>
        <taxon>Luteolibacter</taxon>
    </lineage>
</organism>
<keyword evidence="2" id="KW-0175">Coiled coil</keyword>
<keyword evidence="4" id="KW-0547">Nucleotide-binding</keyword>
<dbReference type="PANTHER" id="PTHR23337">
    <property type="entry name" value="ZINC FINGER CW-TYPE COILED-COIL DOMAIN PROTEIN 1"/>
    <property type="match status" value="1"/>
</dbReference>
<evidence type="ECO:0000313" key="4">
    <source>
        <dbReference type="EMBL" id="QJE97867.1"/>
    </source>
</evidence>
<gene>
    <name evidence="4" type="ORF">HHL09_19450</name>
</gene>
<name>A0A858RLN7_9BACT</name>
<dbReference type="Gene3D" id="3.30.565.10">
    <property type="entry name" value="Histidine kinase-like ATPase, C-terminal domain"/>
    <property type="match status" value="1"/>
</dbReference>
<dbReference type="PANTHER" id="PTHR23337:SF3">
    <property type="entry name" value="MORC FAMILY CW-TYPE ZINC FINGER 2"/>
    <property type="match status" value="1"/>
</dbReference>
<dbReference type="RefSeq" id="WP_169456293.1">
    <property type="nucleotide sequence ID" value="NZ_CP051774.1"/>
</dbReference>
<feature type="compositionally biased region" description="Basic and acidic residues" evidence="3">
    <location>
        <begin position="365"/>
        <end position="374"/>
    </location>
</feature>
<dbReference type="SUPFAM" id="SSF55874">
    <property type="entry name" value="ATPase domain of HSP90 chaperone/DNA topoisomerase II/histidine kinase"/>
    <property type="match status" value="1"/>
</dbReference>
<dbReference type="EMBL" id="CP051774">
    <property type="protein sequence ID" value="QJE97867.1"/>
    <property type="molecule type" value="Genomic_DNA"/>
</dbReference>
<feature type="compositionally biased region" description="Polar residues" evidence="3">
    <location>
        <begin position="375"/>
        <end position="388"/>
    </location>
</feature>
<dbReference type="InterPro" id="IPR036890">
    <property type="entry name" value="HATPase_C_sf"/>
</dbReference>
<dbReference type="Pfam" id="PF13589">
    <property type="entry name" value="HATPase_c_3"/>
    <property type="match status" value="1"/>
</dbReference>
<keyword evidence="1" id="KW-0479">Metal-binding</keyword>
<feature type="region of interest" description="Disordered" evidence="3">
    <location>
        <begin position="365"/>
        <end position="391"/>
    </location>
</feature>
<reference evidence="4 5" key="1">
    <citation type="submission" date="2020-04" db="EMBL/GenBank/DDBJ databases">
        <title>Luteolibacter sp. G-1-1-1 isolated from soil.</title>
        <authorList>
            <person name="Dahal R.H."/>
        </authorList>
    </citation>
    <scope>NUCLEOTIDE SEQUENCE [LARGE SCALE GENOMIC DNA]</scope>
    <source>
        <strain evidence="4 5">G-1-1-1</strain>
    </source>
</reference>
<evidence type="ECO:0000256" key="2">
    <source>
        <dbReference type="ARBA" id="ARBA00023054"/>
    </source>
</evidence>
<keyword evidence="5" id="KW-1185">Reference proteome</keyword>
<keyword evidence="4" id="KW-0067">ATP-binding</keyword>
<dbReference type="Proteomes" id="UP000501812">
    <property type="component" value="Chromosome"/>
</dbReference>
<proteinExistence type="predicted"/>
<evidence type="ECO:0000256" key="1">
    <source>
        <dbReference type="ARBA" id="ARBA00022723"/>
    </source>
</evidence>
<accession>A0A858RLN7</accession>